<reference evidence="6" key="1">
    <citation type="journal article" date="2020" name="mSystems">
        <title>Genome- and Community-Level Interaction Insights into Carbon Utilization and Element Cycling Functions of Hydrothermarchaeota in Hydrothermal Sediment.</title>
        <authorList>
            <person name="Zhou Z."/>
            <person name="Liu Y."/>
            <person name="Xu W."/>
            <person name="Pan J."/>
            <person name="Luo Z.H."/>
            <person name="Li M."/>
        </authorList>
    </citation>
    <scope>NUCLEOTIDE SEQUENCE [LARGE SCALE GENOMIC DNA]</scope>
    <source>
        <strain evidence="6">HyVt-115</strain>
    </source>
</reference>
<proteinExistence type="predicted"/>
<dbReference type="Pfam" id="PF13549">
    <property type="entry name" value="ATP-grasp_5"/>
    <property type="match status" value="1"/>
</dbReference>
<dbReference type="EMBL" id="DQWS01000016">
    <property type="protein sequence ID" value="HDD52509.1"/>
    <property type="molecule type" value="Genomic_DNA"/>
</dbReference>
<protein>
    <recommendedName>
        <fullName evidence="5">ATP-grasp domain-containing protein</fullName>
    </recommendedName>
</protein>
<evidence type="ECO:0000256" key="2">
    <source>
        <dbReference type="ARBA" id="ARBA00022741"/>
    </source>
</evidence>
<dbReference type="GO" id="GO:0046872">
    <property type="term" value="F:metal ion binding"/>
    <property type="evidence" value="ECO:0007669"/>
    <property type="project" value="InterPro"/>
</dbReference>
<dbReference type="GO" id="GO:0016874">
    <property type="term" value="F:ligase activity"/>
    <property type="evidence" value="ECO:0007669"/>
    <property type="project" value="UniProtKB-KW"/>
</dbReference>
<gene>
    <name evidence="6" type="ORF">ENF32_00355</name>
</gene>
<name>A0A7C0Y7H3_9BACT</name>
<dbReference type="PANTHER" id="PTHR43334">
    <property type="entry name" value="ACETATE--COA LIGASE [ADP-FORMING]"/>
    <property type="match status" value="1"/>
</dbReference>
<dbReference type="PROSITE" id="PS50975">
    <property type="entry name" value="ATP_GRASP"/>
    <property type="match status" value="1"/>
</dbReference>
<dbReference type="GO" id="GO:0005524">
    <property type="term" value="F:ATP binding"/>
    <property type="evidence" value="ECO:0007669"/>
    <property type="project" value="UniProtKB-UniRule"/>
</dbReference>
<organism evidence="6">
    <name type="scientific">Thermosulfidibacter takaii</name>
    <dbReference type="NCBI Taxonomy" id="412593"/>
    <lineage>
        <taxon>Bacteria</taxon>
        <taxon>Pseudomonadati</taxon>
        <taxon>Thermosulfidibacterota</taxon>
        <taxon>Thermosulfidibacteria</taxon>
        <taxon>Thermosulfidibacterales</taxon>
        <taxon>Thermosulfidibacteraceae</taxon>
    </lineage>
</organism>
<accession>A0A7C0Y7H3</accession>
<evidence type="ECO:0000256" key="4">
    <source>
        <dbReference type="PROSITE-ProRule" id="PRU00409"/>
    </source>
</evidence>
<dbReference type="PANTHER" id="PTHR43334:SF1">
    <property type="entry name" value="3-HYDROXYPROPIONATE--COA LIGASE [ADP-FORMING]"/>
    <property type="match status" value="1"/>
</dbReference>
<evidence type="ECO:0000256" key="3">
    <source>
        <dbReference type="ARBA" id="ARBA00022840"/>
    </source>
</evidence>
<dbReference type="SUPFAM" id="SSF56059">
    <property type="entry name" value="Glutathione synthetase ATP-binding domain-like"/>
    <property type="match status" value="1"/>
</dbReference>
<dbReference type="InterPro" id="IPR011761">
    <property type="entry name" value="ATP-grasp"/>
</dbReference>
<evidence type="ECO:0000313" key="6">
    <source>
        <dbReference type="EMBL" id="HDD52509.1"/>
    </source>
</evidence>
<dbReference type="Gene3D" id="3.30.1490.20">
    <property type="entry name" value="ATP-grasp fold, A domain"/>
    <property type="match status" value="1"/>
</dbReference>
<comment type="caution">
    <text evidence="6">The sequence shown here is derived from an EMBL/GenBank/DDBJ whole genome shotgun (WGS) entry which is preliminary data.</text>
</comment>
<sequence>MDCLEGYGIPLPRAVLTTSAAEAVAEAQELGFPAVMKLSSPQILHKSDVEGVKVGLTSPR</sequence>
<dbReference type="InterPro" id="IPR051538">
    <property type="entry name" value="Acyl-CoA_Synth/Transferase"/>
</dbReference>
<dbReference type="AlphaFoldDB" id="A0A7C0Y7H3"/>
<feature type="domain" description="ATP-grasp" evidence="5">
    <location>
        <begin position="1"/>
        <end position="37"/>
    </location>
</feature>
<evidence type="ECO:0000256" key="1">
    <source>
        <dbReference type="ARBA" id="ARBA00022598"/>
    </source>
</evidence>
<keyword evidence="2 4" id="KW-0547">Nucleotide-binding</keyword>
<dbReference type="InterPro" id="IPR013815">
    <property type="entry name" value="ATP_grasp_subdomain_1"/>
</dbReference>
<evidence type="ECO:0000259" key="5">
    <source>
        <dbReference type="PROSITE" id="PS50975"/>
    </source>
</evidence>
<keyword evidence="1" id="KW-0436">Ligase</keyword>
<keyword evidence="3 4" id="KW-0067">ATP-binding</keyword>
<dbReference type="Proteomes" id="UP000885690">
    <property type="component" value="Unassembled WGS sequence"/>
</dbReference>